<protein>
    <recommendedName>
        <fullName evidence="4">Type 4 fimbrial biogenesis protein PilX N-terminal domain-containing protein</fullName>
    </recommendedName>
</protein>
<organism evidence="2 3">
    <name type="scientific">Nitrospira defluvii</name>
    <dbReference type="NCBI Taxonomy" id="330214"/>
    <lineage>
        <taxon>Bacteria</taxon>
        <taxon>Pseudomonadati</taxon>
        <taxon>Nitrospirota</taxon>
        <taxon>Nitrospiria</taxon>
        <taxon>Nitrospirales</taxon>
        <taxon>Nitrospiraceae</taxon>
        <taxon>Nitrospira</taxon>
    </lineage>
</organism>
<sequence length="495" mass="53307">MDMSNAQRRVGNQRDERGIALLAVLMVVCLLTLLGMTSMHLAGQEVVGVSVLQEERLAHHAAESAVDVVMGWFHDPSLVPQEIGTTWFAKRFVNAQGDPSYFDAEGRAQFVGTVAQPDMVFDAANPQHDRLLNDPQTGWFKSLKGLARILKLRVYGATRPGLLCTVEVTAGAGKAARVTKTSSVEFGAYAVPTLHAPLQSGALGSQFSELGAGVVFAHWGEMIVRGQAHFPKPSELPVKSALAPVTGQTYDEMGQRTDRWFNIKIGGDARFAQLPLEAWADVPLNLQAHQEPIPGIQVDQWEYATLKRMAMQFGQLYGIDRDGLLYPGGVIQPGLGRPASEVFASRGPGDHRGLVFVDTLDGMPPRLDNLGSIVLEQDYAEGIFIVNAHVLWKAGPAGRAVPALSPPPDGQHSLGARIPVHLSGIHLQGVLYAAGDVRYAGHLKVYGGVVAQGTIADGTNGSSTLEVWYNHDLREGFVQGLPLVFVAPGSWQAKL</sequence>
<evidence type="ECO:0000313" key="3">
    <source>
        <dbReference type="Proteomes" id="UP000675880"/>
    </source>
</evidence>
<dbReference type="EMBL" id="CAJNBJ010000001">
    <property type="protein sequence ID" value="CAE6717351.1"/>
    <property type="molecule type" value="Genomic_DNA"/>
</dbReference>
<proteinExistence type="predicted"/>
<gene>
    <name evidence="2" type="ORF">NSPZN2_11519</name>
</gene>
<name>A0ABM8QVC6_9BACT</name>
<comment type="caution">
    <text evidence="2">The sequence shown here is derived from an EMBL/GenBank/DDBJ whole genome shotgun (WGS) entry which is preliminary data.</text>
</comment>
<keyword evidence="1" id="KW-0812">Transmembrane</keyword>
<keyword evidence="3" id="KW-1185">Reference proteome</keyword>
<evidence type="ECO:0000313" key="2">
    <source>
        <dbReference type="EMBL" id="CAE6717351.1"/>
    </source>
</evidence>
<reference evidence="2 3" key="1">
    <citation type="submission" date="2021-02" db="EMBL/GenBank/DDBJ databases">
        <authorList>
            <person name="Han P."/>
        </authorList>
    </citation>
    <scope>NUCLEOTIDE SEQUENCE [LARGE SCALE GENOMIC DNA]</scope>
    <source>
        <strain evidence="2">Candidatus Nitrospira sp. ZN2</strain>
    </source>
</reference>
<keyword evidence="1" id="KW-0472">Membrane</keyword>
<keyword evidence="1" id="KW-1133">Transmembrane helix</keyword>
<evidence type="ECO:0000256" key="1">
    <source>
        <dbReference type="SAM" id="Phobius"/>
    </source>
</evidence>
<evidence type="ECO:0008006" key="4">
    <source>
        <dbReference type="Google" id="ProtNLM"/>
    </source>
</evidence>
<dbReference type="Proteomes" id="UP000675880">
    <property type="component" value="Unassembled WGS sequence"/>
</dbReference>
<feature type="transmembrane region" description="Helical" evidence="1">
    <location>
        <begin position="20"/>
        <end position="42"/>
    </location>
</feature>
<dbReference type="RefSeq" id="WP_213041248.1">
    <property type="nucleotide sequence ID" value="NZ_CAJNBJ010000001.1"/>
</dbReference>
<accession>A0ABM8QVC6</accession>